<sequence>MSDPHDAIASNTERREHPFLYAWNRRLRHLHGISLRNLNLSRPATRSRGKTITDDEYNLKTAAKAVIQDEARTLHHTRSFDQLSRPFANTLQIPSRTSTADETPEDSPQRPGKGAMRRRSTLHWATSNPRARQSKLEAVEVNRLVTSWFSIHHEALDQPLYISEVMENSMNPTFSFFDLDPSIANVARSDNFVLRVWSKNELVTDYRILVELRINLRSLQFVGRSLETFHHPLPENCVLLHLSDGIYTSFTDLPAEGQQQLPLTTAMKALAPVQAASFDALIKLANLDDVIQDALRTRVTLEADINKLLAKMPHAEHALSELSSKREEARHTRRALEAEQKSLDQFTKSRTELTESLRRRKEMMQNFSSAQTKGEEIQKQVQMVTSKIHRELDGLIQSSNGQARRICTSLLQIFPIEPVKNRALQFSIRNIHLPNSVFHDTNRDEITAALGFTAQLVRQLSLYLSVHLPYPIEAVAPNCSIRDDISASIAQREFPLQPVGAAYKFEYGVFLLNKDIEFLMNRSGLRVMDIRHTLPNLKYLMFVLTTGSGELPSRKAGGVRGLLRSTPSISRWNSEESVTGQNNHAGVEGKRDGAYQNEKVEDGDDIFHAPVMARGLPYRKSMLRDAG</sequence>
<keyword evidence="2" id="KW-1185">Reference proteome</keyword>
<protein>
    <submittedName>
        <fullName evidence="1">Uncharacterized protein</fullName>
    </submittedName>
</protein>
<accession>A0ACC3A1B2</accession>
<evidence type="ECO:0000313" key="2">
    <source>
        <dbReference type="Proteomes" id="UP001172386"/>
    </source>
</evidence>
<organism evidence="1 2">
    <name type="scientific">Neophaeococcomyces mojaviensis</name>
    <dbReference type="NCBI Taxonomy" id="3383035"/>
    <lineage>
        <taxon>Eukaryota</taxon>
        <taxon>Fungi</taxon>
        <taxon>Dikarya</taxon>
        <taxon>Ascomycota</taxon>
        <taxon>Pezizomycotina</taxon>
        <taxon>Eurotiomycetes</taxon>
        <taxon>Chaetothyriomycetidae</taxon>
        <taxon>Chaetothyriales</taxon>
        <taxon>Chaetothyriales incertae sedis</taxon>
        <taxon>Neophaeococcomyces</taxon>
    </lineage>
</organism>
<reference evidence="1" key="1">
    <citation type="submission" date="2022-10" db="EMBL/GenBank/DDBJ databases">
        <title>Culturing micro-colonial fungi from biological soil crusts in the Mojave desert and describing Neophaeococcomyces mojavensis, and introducing the new genera and species Taxawa tesnikishii.</title>
        <authorList>
            <person name="Kurbessoian T."/>
            <person name="Stajich J.E."/>
        </authorList>
    </citation>
    <scope>NUCLEOTIDE SEQUENCE</scope>
    <source>
        <strain evidence="1">JES_112</strain>
    </source>
</reference>
<dbReference type="Proteomes" id="UP001172386">
    <property type="component" value="Unassembled WGS sequence"/>
</dbReference>
<name>A0ACC3A1B2_9EURO</name>
<dbReference type="EMBL" id="JAPDRQ010000144">
    <property type="protein sequence ID" value="KAJ9653706.1"/>
    <property type="molecule type" value="Genomic_DNA"/>
</dbReference>
<gene>
    <name evidence="1" type="ORF">H2198_007163</name>
</gene>
<proteinExistence type="predicted"/>
<evidence type="ECO:0000313" key="1">
    <source>
        <dbReference type="EMBL" id="KAJ9653706.1"/>
    </source>
</evidence>
<comment type="caution">
    <text evidence="1">The sequence shown here is derived from an EMBL/GenBank/DDBJ whole genome shotgun (WGS) entry which is preliminary data.</text>
</comment>